<proteinExistence type="predicted"/>
<dbReference type="Proteomes" id="UP000225576">
    <property type="component" value="Segment"/>
</dbReference>
<keyword evidence="2" id="KW-1185">Reference proteome</keyword>
<evidence type="ECO:0000313" key="2">
    <source>
        <dbReference type="Proteomes" id="UP000225576"/>
    </source>
</evidence>
<name>A0A1Q1PUY2_9CAUD</name>
<gene>
    <name evidence="1" type="ORF">K_10</name>
</gene>
<reference evidence="1 2" key="1">
    <citation type="submission" date="2016-11" db="EMBL/GenBank/DDBJ databases">
        <title>Biological and genomic characterization of a historic collection of therapeutic Escherichia coli bacteriophage.</title>
        <authorList>
            <person name="Baig A."/>
            <person name="Colom J."/>
            <person name="Atterbury R."/>
            <person name="Barrow P."/>
        </authorList>
    </citation>
    <scope>NUCLEOTIDE SEQUENCE [LARGE SCALE GENOMIC DNA]</scope>
</reference>
<dbReference type="EMBL" id="KY295897">
    <property type="protein sequence ID" value="AQN31902.1"/>
    <property type="molecule type" value="Genomic_DNA"/>
</dbReference>
<protein>
    <submittedName>
        <fullName evidence="1">Uncharacterized protein</fullName>
    </submittedName>
</protein>
<accession>A0A1Q1PUY2</accession>
<evidence type="ECO:0000313" key="1">
    <source>
        <dbReference type="EMBL" id="AQN31902.1"/>
    </source>
</evidence>
<sequence>MSNSYSTQPLTGKSARKQIQPVSEALILPVVYEDTVEKKGDVINDATKSGKQKGAMVCLDTHANLVIAIAVDGKEDSNWLTANKAVTTITPSLRGELHV</sequence>
<organism evidence="1 2">
    <name type="scientific">Escherichia phage vB_EcoP_K</name>
    <dbReference type="NCBI Taxonomy" id="1933111"/>
    <lineage>
        <taxon>Viruses</taxon>
        <taxon>Duplodnaviria</taxon>
        <taxon>Heunggongvirae</taxon>
        <taxon>Uroviricota</taxon>
        <taxon>Caudoviricetes</taxon>
        <taxon>Autographivirales</taxon>
        <taxon>Autosignataviridae</taxon>
        <taxon>Molineuxvirinae</taxon>
        <taxon>Vectrevirus</taxon>
        <taxon>Vectrevirus kay</taxon>
    </lineage>
</organism>